<sequence>MAVKELLGQHTPGEINPNFLKLSETNLAKVSLSTEKLDGEKPSGDNISAATTPDLSLIFAPIVLLGMAGIIIFHKRSLYRQTNNLNNLHQSPCRNCRFFSNNNYLQCTVNPSTVSTKAAINCCDYSPLTNRKVFWGSKSSDHKPN</sequence>
<keyword evidence="1" id="KW-1133">Transmembrane helix</keyword>
<keyword evidence="3" id="KW-1185">Reference proteome</keyword>
<protein>
    <submittedName>
        <fullName evidence="2">Uncharacterized protein</fullName>
    </submittedName>
</protein>
<dbReference type="Proteomes" id="UP001165986">
    <property type="component" value="Unassembled WGS sequence"/>
</dbReference>
<dbReference type="RefSeq" id="WP_191756855.1">
    <property type="nucleotide sequence ID" value="NZ_VJXY01000005.1"/>
</dbReference>
<gene>
    <name evidence="2" type="ORF">FNW02_07105</name>
</gene>
<feature type="transmembrane region" description="Helical" evidence="1">
    <location>
        <begin position="55"/>
        <end position="73"/>
    </location>
</feature>
<accession>A0AA40SV34</accession>
<evidence type="ECO:0000256" key="1">
    <source>
        <dbReference type="SAM" id="Phobius"/>
    </source>
</evidence>
<name>A0AA40SV34_9NOST</name>
<organism evidence="2 3">
    <name type="scientific">Komarekiella delphini-convector SJRDD-AB1</name>
    <dbReference type="NCBI Taxonomy" id="2593771"/>
    <lineage>
        <taxon>Bacteria</taxon>
        <taxon>Bacillati</taxon>
        <taxon>Cyanobacteriota</taxon>
        <taxon>Cyanophyceae</taxon>
        <taxon>Nostocales</taxon>
        <taxon>Nostocaceae</taxon>
        <taxon>Komarekiella</taxon>
        <taxon>Komarekiella delphini-convector</taxon>
    </lineage>
</organism>
<dbReference type="AlphaFoldDB" id="A0AA40SV34"/>
<dbReference type="EMBL" id="VJXY01000005">
    <property type="protein sequence ID" value="MBD6615609.1"/>
    <property type="molecule type" value="Genomic_DNA"/>
</dbReference>
<evidence type="ECO:0000313" key="2">
    <source>
        <dbReference type="EMBL" id="MBD6615609.1"/>
    </source>
</evidence>
<comment type="caution">
    <text evidence="2">The sequence shown here is derived from an EMBL/GenBank/DDBJ whole genome shotgun (WGS) entry which is preliminary data.</text>
</comment>
<keyword evidence="1" id="KW-0812">Transmembrane</keyword>
<proteinExistence type="predicted"/>
<reference evidence="2" key="1">
    <citation type="submission" date="2019-07" db="EMBL/GenBank/DDBJ databases">
        <title>Toxilogical consequences of a new and cryptic species of cyanobacteria (Komarekiella delphini-convector) recovered from the epidermis of a bottlenose dolphin and 1500 ft. in the air.</title>
        <authorList>
            <person name="Brown A.O."/>
            <person name="Dvorak P."/>
            <person name="Villanueva C.D."/>
            <person name="Foss A.J."/>
            <person name="Garvey A.D."/>
            <person name="Gibson Q.A."/>
            <person name="Johansen J.R."/>
            <person name="Casamatta D.A."/>
        </authorList>
    </citation>
    <scope>NUCLEOTIDE SEQUENCE</scope>
    <source>
        <strain evidence="2">SJRDD-AB1</strain>
    </source>
</reference>
<evidence type="ECO:0000313" key="3">
    <source>
        <dbReference type="Proteomes" id="UP001165986"/>
    </source>
</evidence>
<keyword evidence="1" id="KW-0472">Membrane</keyword>